<dbReference type="InterPro" id="IPR020846">
    <property type="entry name" value="MFS_dom"/>
</dbReference>
<feature type="transmembrane region" description="Helical" evidence="7">
    <location>
        <begin position="454"/>
        <end position="472"/>
    </location>
</feature>
<dbReference type="Gene3D" id="1.20.1250.20">
    <property type="entry name" value="MFS general substrate transporter like domains"/>
    <property type="match status" value="3"/>
</dbReference>
<feature type="transmembrane region" description="Helical" evidence="7">
    <location>
        <begin position="78"/>
        <end position="99"/>
    </location>
</feature>
<feature type="transmembrane region" description="Helical" evidence="7">
    <location>
        <begin position="106"/>
        <end position="124"/>
    </location>
</feature>
<keyword evidence="3 7" id="KW-0812">Transmembrane</keyword>
<evidence type="ECO:0000256" key="3">
    <source>
        <dbReference type="ARBA" id="ARBA00022692"/>
    </source>
</evidence>
<proteinExistence type="predicted"/>
<organism evidence="10 11">
    <name type="scientific">Papilio xuthus</name>
    <name type="common">Asian swallowtail butterfly</name>
    <dbReference type="NCBI Taxonomy" id="66420"/>
    <lineage>
        <taxon>Eukaryota</taxon>
        <taxon>Metazoa</taxon>
        <taxon>Ecdysozoa</taxon>
        <taxon>Arthropoda</taxon>
        <taxon>Hexapoda</taxon>
        <taxon>Insecta</taxon>
        <taxon>Pterygota</taxon>
        <taxon>Neoptera</taxon>
        <taxon>Endopterygota</taxon>
        <taxon>Lepidoptera</taxon>
        <taxon>Glossata</taxon>
        <taxon>Ditrysia</taxon>
        <taxon>Papilionoidea</taxon>
        <taxon>Papilionidae</taxon>
        <taxon>Papilioninae</taxon>
        <taxon>Papilio</taxon>
    </lineage>
</organism>
<keyword evidence="2" id="KW-0813">Transport</keyword>
<keyword evidence="11" id="KW-1185">Reference proteome</keyword>
<evidence type="ECO:0000256" key="1">
    <source>
        <dbReference type="ARBA" id="ARBA00004141"/>
    </source>
</evidence>
<feature type="transmembrane region" description="Helical" evidence="7">
    <location>
        <begin position="664"/>
        <end position="687"/>
    </location>
</feature>
<gene>
    <name evidence="10" type="ORF">RR46_05631</name>
</gene>
<keyword evidence="6 7" id="KW-0472">Membrane</keyword>
<comment type="subcellular location">
    <subcellularLocation>
        <location evidence="1">Membrane</location>
        <topology evidence="1">Multi-pass membrane protein</topology>
    </subcellularLocation>
</comment>
<feature type="transmembrane region" description="Helical" evidence="7">
    <location>
        <begin position="604"/>
        <end position="625"/>
    </location>
</feature>
<feature type="transmembrane region" description="Helical" evidence="7">
    <location>
        <begin position="167"/>
        <end position="185"/>
    </location>
</feature>
<evidence type="ECO:0000256" key="7">
    <source>
        <dbReference type="SAM" id="Phobius"/>
    </source>
</evidence>
<sequence>MIFTSCWVVYMLRVNMSLNLIAMVPPTPRNVSVQSQCGSNDDIMVNKSIHNEDIAEIREAPRQDNGRAQFNWSTDQQAMILGAYFWCYPITSLVGGMAAERWGPRYVVLITSLASAILTALGPVAARFDYIALIVTRFFLGFAGGFIYPALHVLVARWAPPAEKGKFVSAMMGGTLGTVVTWSLTGPLLEKFGWASAFYVPAALTIVWCAFWWYLVADTPNEHPRISDQERKYILDALGDRVTNAKGLPPFKSIVTSFPFLAMTVLHYGNLWGLYFIMTVGPKFVSSVLGFELSAAGIISALPYLARLFSATIFGAVGDCILSKKLMTTTAIRKFFCLFSHILPGVLLILLVYTGCSTALSVTMITMSMGFNGAATLTNLQNHQDLAPNFAGTLYGIANFVGSTAGFFTPMITAYFTRSGASKRPARFAEIAQPFLHIDIRNSRSNSFDQWRPVFFVGASVYIISAVFFIAFGTGNIQPWNFVDDDKEKDKSKPNDNKEMNEMTIKNENYRERYFLIYVVRYNLSVHLVDMVQMSKREIERITLKSGRNDSIRKVFDSRKGTILDVMFWDEIKMAQLFSAYHIGYCVCFPIFHNIGDRIGPTWVVGIAGMVSGILNCLTPASAYHHFWSFYLVRVIKGFCAGAMLPSMVQVLRHWVPPFERNHFMWAYCGITTGTCSTFLICAAVHFYSRWPVGFYVCGTMQILWSIAWVFTVSDSPRKHPCISDEELEYLNNTICNVFTIKISYNPITK</sequence>
<feature type="chain" id="PRO_5008263733" evidence="8">
    <location>
        <begin position="18"/>
        <end position="750"/>
    </location>
</feature>
<evidence type="ECO:0000256" key="2">
    <source>
        <dbReference type="ARBA" id="ARBA00022448"/>
    </source>
</evidence>
<feature type="transmembrane region" description="Helical" evidence="7">
    <location>
        <begin position="394"/>
        <end position="417"/>
    </location>
</feature>
<dbReference type="FunFam" id="1.20.1250.20:FF:000003">
    <property type="entry name" value="Solute carrier family 17 member 3"/>
    <property type="match status" value="1"/>
</dbReference>
<evidence type="ECO:0000313" key="10">
    <source>
        <dbReference type="EMBL" id="KPI97014.1"/>
    </source>
</evidence>
<name>A0A194PW78_PAPXU</name>
<feature type="transmembrane region" description="Helical" evidence="7">
    <location>
        <begin position="197"/>
        <end position="216"/>
    </location>
</feature>
<feature type="transmembrane region" description="Helical" evidence="7">
    <location>
        <begin position="298"/>
        <end position="323"/>
    </location>
</feature>
<evidence type="ECO:0000256" key="4">
    <source>
        <dbReference type="ARBA" id="ARBA00022847"/>
    </source>
</evidence>
<dbReference type="EMBL" id="KQ459591">
    <property type="protein sequence ID" value="KPI97014.1"/>
    <property type="molecule type" value="Genomic_DNA"/>
</dbReference>
<dbReference type="GO" id="GO:0016020">
    <property type="term" value="C:membrane"/>
    <property type="evidence" value="ECO:0007669"/>
    <property type="project" value="UniProtKB-SubCell"/>
</dbReference>
<dbReference type="CDD" id="cd17318">
    <property type="entry name" value="MFS_SLC17"/>
    <property type="match status" value="1"/>
</dbReference>
<feature type="transmembrane region" description="Helical" evidence="7">
    <location>
        <begin position="258"/>
        <end position="278"/>
    </location>
</feature>
<keyword evidence="4" id="KW-0769">Symport</keyword>
<reference evidence="10 11" key="1">
    <citation type="journal article" date="2015" name="Nat. Commun.">
        <title>Outbred genome sequencing and CRISPR/Cas9 gene editing in butterflies.</title>
        <authorList>
            <person name="Li X."/>
            <person name="Fan D."/>
            <person name="Zhang W."/>
            <person name="Liu G."/>
            <person name="Zhang L."/>
            <person name="Zhao L."/>
            <person name="Fang X."/>
            <person name="Chen L."/>
            <person name="Dong Y."/>
            <person name="Chen Y."/>
            <person name="Ding Y."/>
            <person name="Zhao R."/>
            <person name="Feng M."/>
            <person name="Zhu Y."/>
            <person name="Feng Y."/>
            <person name="Jiang X."/>
            <person name="Zhu D."/>
            <person name="Xiang H."/>
            <person name="Feng X."/>
            <person name="Li S."/>
            <person name="Wang J."/>
            <person name="Zhang G."/>
            <person name="Kronforst M.R."/>
            <person name="Wang W."/>
        </authorList>
    </citation>
    <scope>NUCLEOTIDE SEQUENCE [LARGE SCALE GENOMIC DNA]</scope>
    <source>
        <strain evidence="10">Ya'a_city_454_Px</strain>
        <tissue evidence="10">Whole body</tissue>
    </source>
</reference>
<feature type="transmembrane region" description="Helical" evidence="7">
    <location>
        <begin position="574"/>
        <end position="592"/>
    </location>
</feature>
<evidence type="ECO:0000256" key="8">
    <source>
        <dbReference type="SAM" id="SignalP"/>
    </source>
</evidence>
<protein>
    <submittedName>
        <fullName evidence="10">Putative inorganic phosphate cotransporter</fullName>
    </submittedName>
</protein>
<dbReference type="Proteomes" id="UP000053268">
    <property type="component" value="Unassembled WGS sequence"/>
</dbReference>
<feature type="domain" description="Major facilitator superfamily (MFS) profile" evidence="9">
    <location>
        <begin position="1"/>
        <end position="477"/>
    </location>
</feature>
<dbReference type="GO" id="GO:0006820">
    <property type="term" value="P:monoatomic anion transport"/>
    <property type="evidence" value="ECO:0007669"/>
    <property type="project" value="TreeGrafter"/>
</dbReference>
<evidence type="ECO:0000259" key="9">
    <source>
        <dbReference type="PROSITE" id="PS50850"/>
    </source>
</evidence>
<dbReference type="InterPro" id="IPR036259">
    <property type="entry name" value="MFS_trans_sf"/>
</dbReference>
<feature type="transmembrane region" description="Helical" evidence="7">
    <location>
        <begin position="693"/>
        <end position="711"/>
    </location>
</feature>
<dbReference type="SUPFAM" id="SSF103473">
    <property type="entry name" value="MFS general substrate transporter"/>
    <property type="match status" value="2"/>
</dbReference>
<keyword evidence="5 7" id="KW-1133">Transmembrane helix</keyword>
<accession>A0A194PW78</accession>
<dbReference type="Pfam" id="PF07690">
    <property type="entry name" value="MFS_1"/>
    <property type="match status" value="2"/>
</dbReference>
<dbReference type="InterPro" id="IPR050382">
    <property type="entry name" value="MFS_Na/Anion_cotransporter"/>
</dbReference>
<dbReference type="AlphaFoldDB" id="A0A194PW78"/>
<keyword evidence="8" id="KW-0732">Signal</keyword>
<dbReference type="InterPro" id="IPR011701">
    <property type="entry name" value="MFS"/>
</dbReference>
<feature type="transmembrane region" description="Helical" evidence="7">
    <location>
        <begin position="335"/>
        <end position="360"/>
    </location>
</feature>
<dbReference type="PANTHER" id="PTHR11662">
    <property type="entry name" value="SOLUTE CARRIER FAMILY 17"/>
    <property type="match status" value="1"/>
</dbReference>
<feature type="transmembrane region" description="Helical" evidence="7">
    <location>
        <begin position="130"/>
        <end position="155"/>
    </location>
</feature>
<dbReference type="PROSITE" id="PS50850">
    <property type="entry name" value="MFS"/>
    <property type="match status" value="2"/>
</dbReference>
<dbReference type="PANTHER" id="PTHR11662:SF336">
    <property type="entry name" value="LP19554P"/>
    <property type="match status" value="1"/>
</dbReference>
<dbReference type="STRING" id="66420.A0A194PW78"/>
<evidence type="ECO:0000256" key="5">
    <source>
        <dbReference type="ARBA" id="ARBA00022989"/>
    </source>
</evidence>
<feature type="transmembrane region" description="Helical" evidence="7">
    <location>
        <begin position="631"/>
        <end position="652"/>
    </location>
</feature>
<feature type="signal peptide" evidence="8">
    <location>
        <begin position="1"/>
        <end position="17"/>
    </location>
</feature>
<dbReference type="GO" id="GO:0015293">
    <property type="term" value="F:symporter activity"/>
    <property type="evidence" value="ECO:0007669"/>
    <property type="project" value="UniProtKB-KW"/>
</dbReference>
<feature type="domain" description="Major facilitator superfamily (MFS) profile" evidence="9">
    <location>
        <begin position="516"/>
        <end position="750"/>
    </location>
</feature>
<evidence type="ECO:0000313" key="11">
    <source>
        <dbReference type="Proteomes" id="UP000053268"/>
    </source>
</evidence>
<evidence type="ECO:0000256" key="6">
    <source>
        <dbReference type="ARBA" id="ARBA00023136"/>
    </source>
</evidence>